<evidence type="ECO:0000313" key="1">
    <source>
        <dbReference type="EMBL" id="KAJ5308366.1"/>
    </source>
</evidence>
<proteinExistence type="predicted"/>
<reference evidence="1" key="2">
    <citation type="journal article" date="2023" name="IMA Fungus">
        <title>Comparative genomic study of the Penicillium genus elucidates a diverse pangenome and 15 lateral gene transfer events.</title>
        <authorList>
            <person name="Petersen C."/>
            <person name="Sorensen T."/>
            <person name="Nielsen M.R."/>
            <person name="Sondergaard T.E."/>
            <person name="Sorensen J.L."/>
            <person name="Fitzpatrick D.A."/>
            <person name="Frisvad J.C."/>
            <person name="Nielsen K.L."/>
        </authorList>
    </citation>
    <scope>NUCLEOTIDE SEQUENCE</scope>
    <source>
        <strain evidence="1">IBT 21472</strain>
    </source>
</reference>
<gene>
    <name evidence="1" type="ORF">N7476_009022</name>
</gene>
<keyword evidence="2" id="KW-1185">Reference proteome</keyword>
<sequence length="173" mass="18802">MDISQISDQLDPSPKRFPDCCLGISSTLLTYLGSNLPKTPAFTLSVGSGSGLLEALIVRCNENVSVEGVEVNSTVNRYIAEEAMNIVGGGWGLCSDAQMASAWMFVYPRDPKLITKYMNTYGDQAVESIVWLGPKADWPVFEPCFRQSSFSELSFLDAGIAPYETAVIARKAS</sequence>
<accession>A0A9W9PSS5</accession>
<dbReference type="EMBL" id="JAPZBO010000008">
    <property type="protein sequence ID" value="KAJ5308366.1"/>
    <property type="molecule type" value="Genomic_DNA"/>
</dbReference>
<reference evidence="1" key="1">
    <citation type="submission" date="2022-12" db="EMBL/GenBank/DDBJ databases">
        <authorList>
            <person name="Petersen C."/>
        </authorList>
    </citation>
    <scope>NUCLEOTIDE SEQUENCE</scope>
    <source>
        <strain evidence="1">IBT 21472</strain>
    </source>
</reference>
<dbReference type="AlphaFoldDB" id="A0A9W9PSS5"/>
<organism evidence="1 2">
    <name type="scientific">Penicillium atrosanguineum</name>
    <dbReference type="NCBI Taxonomy" id="1132637"/>
    <lineage>
        <taxon>Eukaryota</taxon>
        <taxon>Fungi</taxon>
        <taxon>Dikarya</taxon>
        <taxon>Ascomycota</taxon>
        <taxon>Pezizomycotina</taxon>
        <taxon>Eurotiomycetes</taxon>
        <taxon>Eurotiomycetidae</taxon>
        <taxon>Eurotiales</taxon>
        <taxon>Aspergillaceae</taxon>
        <taxon>Penicillium</taxon>
    </lineage>
</organism>
<comment type="caution">
    <text evidence="1">The sequence shown here is derived from an EMBL/GenBank/DDBJ whole genome shotgun (WGS) entry which is preliminary data.</text>
</comment>
<dbReference type="Proteomes" id="UP001147746">
    <property type="component" value="Unassembled WGS sequence"/>
</dbReference>
<name>A0A9W9PSS5_9EURO</name>
<evidence type="ECO:0000313" key="2">
    <source>
        <dbReference type="Proteomes" id="UP001147746"/>
    </source>
</evidence>
<protein>
    <submittedName>
        <fullName evidence="1">Uncharacterized protein</fullName>
    </submittedName>
</protein>